<sequence>MSSPTPDPASDPNRPLRWVVYTVLIALALGQAAGKILAVNAVNVQKLEQRRVAAAIDKARAELTAQGVKGEEFERQLAERSDDLRHAMRLQRPFLSANDRSRWMAIRAIAEEGDHEIERYLGEPTWDTIDMVQHRGRDGELHQYSSKPPLLMVLIAAPYWLIIQTTGMTLGTHPYVVGRILMLLVSGGSLLVLLASVAHLAERWGATDAGRIFAVAVAALGTQLSAFTPVLNNHLIAAASAAVALVAWSRIRFSPDSARAIDFVVAGLAAAFTVVNELPALAFFVLLGGELLLRHTRGALALFLPAAALVAAAFFGTTYWAHASWKPPYAHRSETDLADNWYDYSYTVNGRERDSYWRRPSSIDRGEPSKATYALHTLVGHHGVFSLTPVWLLSAAGGLAWLLRGDRARRELALGVLGLSAVCLTFYIGFRPQGDRNYGGMTNGLRWMFWFVPLWCVLLMPAADRLLRSRGGAALCGVLLAFSALSASYPTWNPWTQPWIYNWLDHLGFTLI</sequence>
<feature type="transmembrane region" description="Helical" evidence="1">
    <location>
        <begin position="412"/>
        <end position="430"/>
    </location>
</feature>
<keyword evidence="1" id="KW-1133">Transmembrane helix</keyword>
<feature type="transmembrane region" description="Helical" evidence="1">
    <location>
        <begin position="150"/>
        <end position="170"/>
    </location>
</feature>
<dbReference type="AlphaFoldDB" id="A0A5C5ZRH0"/>
<dbReference type="RefSeq" id="WP_146396534.1">
    <property type="nucleotide sequence ID" value="NZ_SJPQ01000001.1"/>
</dbReference>
<proteinExistence type="predicted"/>
<feature type="transmembrane region" description="Helical" evidence="1">
    <location>
        <begin position="472"/>
        <end position="492"/>
    </location>
</feature>
<evidence type="ECO:0008006" key="4">
    <source>
        <dbReference type="Google" id="ProtNLM"/>
    </source>
</evidence>
<dbReference type="EMBL" id="SJPQ01000001">
    <property type="protein sequence ID" value="TWT90109.1"/>
    <property type="molecule type" value="Genomic_DNA"/>
</dbReference>
<feature type="transmembrane region" description="Helical" evidence="1">
    <location>
        <begin position="20"/>
        <end position="42"/>
    </location>
</feature>
<feature type="transmembrane region" description="Helical" evidence="1">
    <location>
        <begin position="209"/>
        <end position="228"/>
    </location>
</feature>
<feature type="transmembrane region" description="Helical" evidence="1">
    <location>
        <begin position="263"/>
        <end position="287"/>
    </location>
</feature>
<feature type="transmembrane region" description="Helical" evidence="1">
    <location>
        <begin position="299"/>
        <end position="322"/>
    </location>
</feature>
<feature type="transmembrane region" description="Helical" evidence="1">
    <location>
        <begin position="445"/>
        <end position="463"/>
    </location>
</feature>
<protein>
    <recommendedName>
        <fullName evidence="4">Glycosyltransferase RgtA/B/C/D-like domain-containing protein</fullName>
    </recommendedName>
</protein>
<evidence type="ECO:0000313" key="3">
    <source>
        <dbReference type="Proteomes" id="UP000315440"/>
    </source>
</evidence>
<reference evidence="2 3" key="1">
    <citation type="submission" date="2019-02" db="EMBL/GenBank/DDBJ databases">
        <title>Deep-cultivation of Planctomycetes and their phenomic and genomic characterization uncovers novel biology.</title>
        <authorList>
            <person name="Wiegand S."/>
            <person name="Jogler M."/>
            <person name="Boedeker C."/>
            <person name="Pinto D."/>
            <person name="Vollmers J."/>
            <person name="Rivas-Marin E."/>
            <person name="Kohn T."/>
            <person name="Peeters S.H."/>
            <person name="Heuer A."/>
            <person name="Rast P."/>
            <person name="Oberbeckmann S."/>
            <person name="Bunk B."/>
            <person name="Jeske O."/>
            <person name="Meyerdierks A."/>
            <person name="Storesund J.E."/>
            <person name="Kallscheuer N."/>
            <person name="Luecker S."/>
            <person name="Lage O.M."/>
            <person name="Pohl T."/>
            <person name="Merkel B.J."/>
            <person name="Hornburger P."/>
            <person name="Mueller R.-W."/>
            <person name="Bruemmer F."/>
            <person name="Labrenz M."/>
            <person name="Spormann A.M."/>
            <person name="Op Den Camp H."/>
            <person name="Overmann J."/>
            <person name="Amann R."/>
            <person name="Jetten M.S.M."/>
            <person name="Mascher T."/>
            <person name="Medema M.H."/>
            <person name="Devos D.P."/>
            <person name="Kaster A.-K."/>
            <person name="Ovreas L."/>
            <person name="Rohde M."/>
            <person name="Galperin M.Y."/>
            <person name="Jogler C."/>
        </authorList>
    </citation>
    <scope>NUCLEOTIDE SEQUENCE [LARGE SCALE GENOMIC DNA]</scope>
    <source>
        <strain evidence="2 3">Mal64</strain>
    </source>
</reference>
<accession>A0A5C5ZRH0</accession>
<feature type="transmembrane region" description="Helical" evidence="1">
    <location>
        <begin position="176"/>
        <end position="197"/>
    </location>
</feature>
<evidence type="ECO:0000313" key="2">
    <source>
        <dbReference type="EMBL" id="TWT90109.1"/>
    </source>
</evidence>
<dbReference type="OrthoDB" id="251120at2"/>
<keyword evidence="1" id="KW-0472">Membrane</keyword>
<organism evidence="2 3">
    <name type="scientific">Pseudobythopirellula maris</name>
    <dbReference type="NCBI Taxonomy" id="2527991"/>
    <lineage>
        <taxon>Bacteria</taxon>
        <taxon>Pseudomonadati</taxon>
        <taxon>Planctomycetota</taxon>
        <taxon>Planctomycetia</taxon>
        <taxon>Pirellulales</taxon>
        <taxon>Lacipirellulaceae</taxon>
        <taxon>Pseudobythopirellula</taxon>
    </lineage>
</organism>
<gene>
    <name evidence="2" type="ORF">Mal64_04920</name>
</gene>
<comment type="caution">
    <text evidence="2">The sequence shown here is derived from an EMBL/GenBank/DDBJ whole genome shotgun (WGS) entry which is preliminary data.</text>
</comment>
<keyword evidence="1" id="KW-0812">Transmembrane</keyword>
<name>A0A5C5ZRH0_9BACT</name>
<dbReference type="Proteomes" id="UP000315440">
    <property type="component" value="Unassembled WGS sequence"/>
</dbReference>
<keyword evidence="3" id="KW-1185">Reference proteome</keyword>
<evidence type="ECO:0000256" key="1">
    <source>
        <dbReference type="SAM" id="Phobius"/>
    </source>
</evidence>